<evidence type="ECO:0000259" key="2">
    <source>
        <dbReference type="PROSITE" id="PS50878"/>
    </source>
</evidence>
<organism evidence="3 4">
    <name type="scientific">Ladona fulva</name>
    <name type="common">Scarce chaser dragonfly</name>
    <name type="synonym">Libellula fulva</name>
    <dbReference type="NCBI Taxonomy" id="123851"/>
    <lineage>
        <taxon>Eukaryota</taxon>
        <taxon>Metazoa</taxon>
        <taxon>Ecdysozoa</taxon>
        <taxon>Arthropoda</taxon>
        <taxon>Hexapoda</taxon>
        <taxon>Insecta</taxon>
        <taxon>Pterygota</taxon>
        <taxon>Palaeoptera</taxon>
        <taxon>Odonata</taxon>
        <taxon>Epiprocta</taxon>
        <taxon>Anisoptera</taxon>
        <taxon>Libelluloidea</taxon>
        <taxon>Libellulidae</taxon>
        <taxon>Ladona</taxon>
    </lineage>
</organism>
<reference evidence="3" key="2">
    <citation type="submission" date="2017-10" db="EMBL/GenBank/DDBJ databases">
        <title>Ladona fulva Genome sequencing and assembly.</title>
        <authorList>
            <person name="Murali S."/>
            <person name="Richards S."/>
            <person name="Bandaranaike D."/>
            <person name="Bellair M."/>
            <person name="Blankenburg K."/>
            <person name="Chao H."/>
            <person name="Dinh H."/>
            <person name="Doddapaneni H."/>
            <person name="Dugan-Rocha S."/>
            <person name="Elkadiri S."/>
            <person name="Gnanaolivu R."/>
            <person name="Hernandez B."/>
            <person name="Skinner E."/>
            <person name="Javaid M."/>
            <person name="Lee S."/>
            <person name="Li M."/>
            <person name="Ming W."/>
            <person name="Munidasa M."/>
            <person name="Muniz J."/>
            <person name="Nguyen L."/>
            <person name="Hughes D."/>
            <person name="Osuji N."/>
            <person name="Pu L.-L."/>
            <person name="Puazo M."/>
            <person name="Qu C."/>
            <person name="Quiroz J."/>
            <person name="Raj R."/>
            <person name="Weissenberger G."/>
            <person name="Xin Y."/>
            <person name="Zou X."/>
            <person name="Han Y."/>
            <person name="Worley K."/>
            <person name="Muzny D."/>
            <person name="Gibbs R."/>
        </authorList>
    </citation>
    <scope>NUCLEOTIDE SEQUENCE</scope>
    <source>
        <strain evidence="3">Sampled in the wild</strain>
    </source>
</reference>
<dbReference type="EMBL" id="KZ308469">
    <property type="protein sequence ID" value="KAG8230189.1"/>
    <property type="molecule type" value="Genomic_DNA"/>
</dbReference>
<sequence>MERRPSPVGGLKRKLVPRESGKPKGGSKKLIKETKEYKWKNFIKEEGKKGAWTMAYKIGFNKLKTDMLYNSLKIDNKEIIKISEVAETLLEKLLPDDNLETETQAHSNIRRQIKEPPDSDNTGKFSKHELEYCLKSLGRNKAPGRDGITAEMIYKGGDKIKEVLLGIYNDCLDNETFPNKWKTAYLRTIPKGRKKDKNKIKAYRPLCLLPVMGKIYEKLILTIWIPKRKKHQRSINSALNHAINSKFKAVLGLFTDIQGAFDNVWWPNVLHSLKEMNCAKNIYKTIQNYLEHRTCNFKISSKAYRKKLTKGCPQGSVLGPTLWNIVMNNCLKTRTPEHINKIAYADDLLIIIHGSSRADIERKAAIEIENIETWCNTSKLNISEEKT</sequence>
<reference evidence="3" key="1">
    <citation type="submission" date="2013-04" db="EMBL/GenBank/DDBJ databases">
        <authorList>
            <person name="Qu J."/>
            <person name="Murali S.C."/>
            <person name="Bandaranaike D."/>
            <person name="Bellair M."/>
            <person name="Blankenburg K."/>
            <person name="Chao H."/>
            <person name="Dinh H."/>
            <person name="Doddapaneni H."/>
            <person name="Downs B."/>
            <person name="Dugan-Rocha S."/>
            <person name="Elkadiri S."/>
            <person name="Gnanaolivu R.D."/>
            <person name="Hernandez B."/>
            <person name="Javaid M."/>
            <person name="Jayaseelan J.C."/>
            <person name="Lee S."/>
            <person name="Li M."/>
            <person name="Ming W."/>
            <person name="Munidasa M."/>
            <person name="Muniz J."/>
            <person name="Nguyen L."/>
            <person name="Ongeri F."/>
            <person name="Osuji N."/>
            <person name="Pu L.-L."/>
            <person name="Puazo M."/>
            <person name="Qu C."/>
            <person name="Quiroz J."/>
            <person name="Raj R."/>
            <person name="Weissenberger G."/>
            <person name="Xin Y."/>
            <person name="Zou X."/>
            <person name="Han Y."/>
            <person name="Richards S."/>
            <person name="Worley K."/>
            <person name="Muzny D."/>
            <person name="Gibbs R."/>
        </authorList>
    </citation>
    <scope>NUCLEOTIDE SEQUENCE</scope>
    <source>
        <strain evidence="3">Sampled in the wild</strain>
    </source>
</reference>
<evidence type="ECO:0000313" key="4">
    <source>
        <dbReference type="Proteomes" id="UP000792457"/>
    </source>
</evidence>
<accession>A0A8K0K9S4</accession>
<feature type="region of interest" description="Disordered" evidence="1">
    <location>
        <begin position="1"/>
        <end position="28"/>
    </location>
</feature>
<proteinExistence type="predicted"/>
<dbReference type="OrthoDB" id="411871at2759"/>
<dbReference type="GO" id="GO:0071897">
    <property type="term" value="P:DNA biosynthetic process"/>
    <property type="evidence" value="ECO:0007669"/>
    <property type="project" value="UniProtKB-ARBA"/>
</dbReference>
<dbReference type="PROSITE" id="PS50878">
    <property type="entry name" value="RT_POL"/>
    <property type="match status" value="1"/>
</dbReference>
<comment type="caution">
    <text evidence="3">The sequence shown here is derived from an EMBL/GenBank/DDBJ whole genome shotgun (WGS) entry which is preliminary data.</text>
</comment>
<dbReference type="PANTHER" id="PTHR19446">
    <property type="entry name" value="REVERSE TRANSCRIPTASES"/>
    <property type="match status" value="1"/>
</dbReference>
<dbReference type="InterPro" id="IPR043502">
    <property type="entry name" value="DNA/RNA_pol_sf"/>
</dbReference>
<dbReference type="CDD" id="cd01650">
    <property type="entry name" value="RT_nLTR_like"/>
    <property type="match status" value="1"/>
</dbReference>
<protein>
    <recommendedName>
        <fullName evidence="2">Reverse transcriptase domain-containing protein</fullName>
    </recommendedName>
</protein>
<gene>
    <name evidence="3" type="ORF">J437_LFUL006121</name>
</gene>
<feature type="non-terminal residue" evidence="3">
    <location>
        <position position="1"/>
    </location>
</feature>
<evidence type="ECO:0000256" key="1">
    <source>
        <dbReference type="SAM" id="MobiDB-lite"/>
    </source>
</evidence>
<keyword evidence="4" id="KW-1185">Reference proteome</keyword>
<dbReference type="AlphaFoldDB" id="A0A8K0K9S4"/>
<dbReference type="Pfam" id="PF00078">
    <property type="entry name" value="RVT_1"/>
    <property type="match status" value="1"/>
</dbReference>
<name>A0A8K0K9S4_LADFU</name>
<dbReference type="InterPro" id="IPR000477">
    <property type="entry name" value="RT_dom"/>
</dbReference>
<feature type="domain" description="Reverse transcriptase" evidence="2">
    <location>
        <begin position="170"/>
        <end position="387"/>
    </location>
</feature>
<dbReference type="SUPFAM" id="SSF56672">
    <property type="entry name" value="DNA/RNA polymerases"/>
    <property type="match status" value="1"/>
</dbReference>
<evidence type="ECO:0000313" key="3">
    <source>
        <dbReference type="EMBL" id="KAG8230189.1"/>
    </source>
</evidence>
<dbReference type="Proteomes" id="UP000792457">
    <property type="component" value="Unassembled WGS sequence"/>
</dbReference>